<evidence type="ECO:0000313" key="2">
    <source>
        <dbReference type="Proteomes" id="UP000283619"/>
    </source>
</evidence>
<organism evidence="1 2">
    <name type="scientific">Pseudomonas fluorescens</name>
    <dbReference type="NCBI Taxonomy" id="294"/>
    <lineage>
        <taxon>Bacteria</taxon>
        <taxon>Pseudomonadati</taxon>
        <taxon>Pseudomonadota</taxon>
        <taxon>Gammaproteobacteria</taxon>
        <taxon>Pseudomonadales</taxon>
        <taxon>Pseudomonadaceae</taxon>
        <taxon>Pseudomonas</taxon>
    </lineage>
</organism>
<dbReference type="AlphaFoldDB" id="A0A423NZJ0"/>
<protein>
    <recommendedName>
        <fullName evidence="3">Glycosyltransferase</fullName>
    </recommendedName>
</protein>
<name>A0A423NZJ0_PSEFL</name>
<reference evidence="1 2" key="1">
    <citation type="submission" date="2016-10" db="EMBL/GenBank/DDBJ databases">
        <title>Comparative genome analysis of multiple Pseudomonas spp. focuses on biocontrol and plant growth promoting traits.</title>
        <authorList>
            <person name="Tao X.-Y."/>
            <person name="Taylor C.G."/>
        </authorList>
    </citation>
    <scope>NUCLEOTIDE SEQUENCE [LARGE SCALE GENOMIC DNA]</scope>
    <source>
        <strain evidence="1 2">36G2</strain>
    </source>
</reference>
<gene>
    <name evidence="1" type="ORF">BK673_25245</name>
</gene>
<dbReference type="RefSeq" id="WP_123595233.1">
    <property type="nucleotide sequence ID" value="NZ_JARZGB010000009.1"/>
</dbReference>
<evidence type="ECO:0008006" key="3">
    <source>
        <dbReference type="Google" id="ProtNLM"/>
    </source>
</evidence>
<comment type="caution">
    <text evidence="1">The sequence shown here is derived from an EMBL/GenBank/DDBJ whole genome shotgun (WGS) entry which is preliminary data.</text>
</comment>
<dbReference type="EMBL" id="MOBZ01000021">
    <property type="protein sequence ID" value="ROO03511.1"/>
    <property type="molecule type" value="Genomic_DNA"/>
</dbReference>
<accession>A0A423NZJ0</accession>
<evidence type="ECO:0000313" key="1">
    <source>
        <dbReference type="EMBL" id="ROO03511.1"/>
    </source>
</evidence>
<dbReference type="SUPFAM" id="SSF53756">
    <property type="entry name" value="UDP-Glycosyltransferase/glycogen phosphorylase"/>
    <property type="match status" value="1"/>
</dbReference>
<sequence>MLSHVEKIKKTISDAFARIFGGKDAEVKVQGGVSARVLFVANALIPTLQLSFLKPLAANIEQGNLTTDLLSEQQMKELFGKRLRESEVESWISERVEKFKPTAIVFCRYSGPHTAYLTQLAKAAGIPTVFHVDDDLLHVPVEIGQKKYEYHNHPARLEAVRYLLENVDLVYCSTEALKQRFVSYGLKSNFKVGTIYCSGNVLVPAVNRSTKKIGYMGFDHAHDLETVLPALIQVLRNDSDVEFELFGSIPKPAVLEEFGDRVNVIPPVPNYEEFLAKFSSLNWDIGICPLANTDFNAVKANTKWVEYTSVGTAVVASADTIYDACCSGGCGTLATTTAQWVDALELLIGDSERRSMQVLNAQNRLREDYSVDRLQRQVLDVLDTAAKLVKSAA</sequence>
<proteinExistence type="predicted"/>
<dbReference type="Gene3D" id="3.40.50.2000">
    <property type="entry name" value="Glycogen Phosphorylase B"/>
    <property type="match status" value="1"/>
</dbReference>
<dbReference type="Proteomes" id="UP000283619">
    <property type="component" value="Unassembled WGS sequence"/>
</dbReference>